<dbReference type="PANTHER" id="PTHR30292:SF0">
    <property type="entry name" value="5-OXOPROLINASE SUBUNIT A"/>
    <property type="match status" value="1"/>
</dbReference>
<name>E3H7Y1_ILYPC</name>
<dbReference type="NCBIfam" id="NF003814">
    <property type="entry name" value="PRK05406.1-3"/>
    <property type="match status" value="1"/>
</dbReference>
<comment type="function">
    <text evidence="1">Catalyzes the cleavage of 5-oxoproline to form L-glutamate coupled to the hydrolysis of ATP to ADP and inorganic phosphate.</text>
</comment>
<dbReference type="RefSeq" id="WP_013387600.1">
    <property type="nucleotide sequence ID" value="NC_014632.1"/>
</dbReference>
<evidence type="ECO:0000256" key="1">
    <source>
        <dbReference type="HAMAP-Rule" id="MF_00691"/>
    </source>
</evidence>
<gene>
    <name evidence="1" type="primary">pxpA</name>
    <name evidence="2" type="ordered locus">Ilyop_1152</name>
</gene>
<dbReference type="GO" id="GO:0017168">
    <property type="term" value="F:5-oxoprolinase (ATP-hydrolyzing) activity"/>
    <property type="evidence" value="ECO:0007669"/>
    <property type="project" value="UniProtKB-UniRule"/>
</dbReference>
<dbReference type="Gene3D" id="3.20.20.370">
    <property type="entry name" value="Glycoside hydrolase/deacetylase"/>
    <property type="match status" value="1"/>
</dbReference>
<dbReference type="Pfam" id="PF03746">
    <property type="entry name" value="LamB_YcsF"/>
    <property type="match status" value="1"/>
</dbReference>
<dbReference type="KEGG" id="ipo:Ilyop_1152"/>
<keyword evidence="1" id="KW-0067">ATP-binding</keyword>
<accession>E3H7Y1</accession>
<dbReference type="EC" id="3.5.2.9" evidence="1"/>
<dbReference type="HAMAP" id="MF_00691">
    <property type="entry name" value="PxpA"/>
    <property type="match status" value="1"/>
</dbReference>
<dbReference type="HOGENOM" id="CLU_069535_0_0_0"/>
<dbReference type="STRING" id="572544.Ilyop_1152"/>
<dbReference type="GO" id="GO:0005524">
    <property type="term" value="F:ATP binding"/>
    <property type="evidence" value="ECO:0007669"/>
    <property type="project" value="UniProtKB-UniRule"/>
</dbReference>
<dbReference type="EMBL" id="CP002281">
    <property type="protein sequence ID" value="ADO82933.1"/>
    <property type="molecule type" value="Genomic_DNA"/>
</dbReference>
<dbReference type="eggNOG" id="COG1540">
    <property type="taxonomic scope" value="Bacteria"/>
</dbReference>
<comment type="catalytic activity">
    <reaction evidence="1">
        <text>5-oxo-L-proline + ATP + 2 H2O = L-glutamate + ADP + phosphate + H(+)</text>
        <dbReference type="Rhea" id="RHEA:10348"/>
        <dbReference type="ChEBI" id="CHEBI:15377"/>
        <dbReference type="ChEBI" id="CHEBI:15378"/>
        <dbReference type="ChEBI" id="CHEBI:29985"/>
        <dbReference type="ChEBI" id="CHEBI:30616"/>
        <dbReference type="ChEBI" id="CHEBI:43474"/>
        <dbReference type="ChEBI" id="CHEBI:58402"/>
        <dbReference type="ChEBI" id="CHEBI:456216"/>
        <dbReference type="EC" id="3.5.2.9"/>
    </reaction>
</comment>
<evidence type="ECO:0000313" key="3">
    <source>
        <dbReference type="Proteomes" id="UP000006875"/>
    </source>
</evidence>
<dbReference type="AlphaFoldDB" id="E3H7Y1"/>
<keyword evidence="3" id="KW-1185">Reference proteome</keyword>
<keyword evidence="1" id="KW-0378">Hydrolase</keyword>
<dbReference type="CDD" id="cd10787">
    <property type="entry name" value="LamB_YcsF_like"/>
    <property type="match status" value="1"/>
</dbReference>
<proteinExistence type="inferred from homology"/>
<dbReference type="InterPro" id="IPR005501">
    <property type="entry name" value="LamB/YcsF/PxpA-like"/>
</dbReference>
<dbReference type="GO" id="GO:0005975">
    <property type="term" value="P:carbohydrate metabolic process"/>
    <property type="evidence" value="ECO:0007669"/>
    <property type="project" value="InterPro"/>
</dbReference>
<protein>
    <recommendedName>
        <fullName evidence="1">5-oxoprolinase subunit A</fullName>
        <shortName evidence="1">5-OPase subunit A</shortName>
        <ecNumber evidence="1">3.5.2.9</ecNumber>
    </recommendedName>
    <alternativeName>
        <fullName evidence="1">5-oxoprolinase (ATP-hydrolyzing) subunit A</fullName>
    </alternativeName>
</protein>
<dbReference type="Proteomes" id="UP000006875">
    <property type="component" value="Chromosome"/>
</dbReference>
<reference evidence="2 3" key="1">
    <citation type="journal article" date="2010" name="Stand. Genomic Sci.">
        <title>Complete genome sequence of Ilyobacter polytropus type strain (CuHbu1).</title>
        <authorList>
            <person name="Sikorski J."/>
            <person name="Chertkov O."/>
            <person name="Lapidus A."/>
            <person name="Nolan M."/>
            <person name="Lucas S."/>
            <person name="Del Rio T.G."/>
            <person name="Tice H."/>
            <person name="Cheng J.F."/>
            <person name="Tapia R."/>
            <person name="Han C."/>
            <person name="Goodwin L."/>
            <person name="Pitluck S."/>
            <person name="Liolios K."/>
            <person name="Ivanova N."/>
            <person name="Mavromatis K."/>
            <person name="Mikhailova N."/>
            <person name="Pati A."/>
            <person name="Chen A."/>
            <person name="Palaniappan K."/>
            <person name="Land M."/>
            <person name="Hauser L."/>
            <person name="Chang Y.J."/>
            <person name="Jeffries C.D."/>
            <person name="Brambilla E."/>
            <person name="Yasawong M."/>
            <person name="Rohde M."/>
            <person name="Pukall R."/>
            <person name="Spring S."/>
            <person name="Goker M."/>
            <person name="Woyke T."/>
            <person name="Bristow J."/>
            <person name="Eisen J.A."/>
            <person name="Markowitz V."/>
            <person name="Hugenholtz P."/>
            <person name="Kyrpides N.C."/>
            <person name="Klenk H.P."/>
        </authorList>
    </citation>
    <scope>NUCLEOTIDE SEQUENCE [LARGE SCALE GENOMIC DNA]</scope>
    <source>
        <strain evidence="3">ATCC 51220 / DSM 2926 / LMG 16218 / CuHBu1</strain>
    </source>
</reference>
<dbReference type="InterPro" id="IPR011330">
    <property type="entry name" value="Glyco_hydro/deAcase_b/a-brl"/>
</dbReference>
<dbReference type="OrthoDB" id="9773478at2"/>
<organism evidence="2 3">
    <name type="scientific">Ilyobacter polytropus (strain ATCC 51220 / DSM 2926 / LMG 16218 / CuHBu1)</name>
    <dbReference type="NCBI Taxonomy" id="572544"/>
    <lineage>
        <taxon>Bacteria</taxon>
        <taxon>Fusobacteriati</taxon>
        <taxon>Fusobacteriota</taxon>
        <taxon>Fusobacteriia</taxon>
        <taxon>Fusobacteriales</taxon>
        <taxon>Fusobacteriaceae</taxon>
        <taxon>Ilyobacter</taxon>
    </lineage>
</organism>
<comment type="subunit">
    <text evidence="1">Forms a complex composed of PxpA, PxpB and PxpC.</text>
</comment>
<dbReference type="PANTHER" id="PTHR30292">
    <property type="entry name" value="UNCHARACTERIZED PROTEIN YBGL-RELATED"/>
    <property type="match status" value="1"/>
</dbReference>
<dbReference type="SUPFAM" id="SSF88713">
    <property type="entry name" value="Glycoside hydrolase/deacetylase"/>
    <property type="match status" value="1"/>
</dbReference>
<comment type="similarity">
    <text evidence="1">Belongs to the LamB/PxpA family.</text>
</comment>
<dbReference type="NCBIfam" id="NF003816">
    <property type="entry name" value="PRK05406.1-5"/>
    <property type="match status" value="1"/>
</dbReference>
<sequence length="256" mass="28166">MFQVDLNSDLGESFGNYKIGMDKEILKYVSSANIACGWHGGDPMVMDKTVEMAKKYSIGIGAHPGFFDLMGFGRRNIDASPEEIKNYVKYQLGALMAFVLSHGEKIQHVKVHGAMYNMAAKNKKYADSIAQAIYEVDKNIILLGLANSEMIKSGKKLGLKTANEVFADRAYNSDGTLVPRGIEGAVIHDAELAISRVIKMIKTGKITSITGEEISIKADSVCVHGDNPKALDFVKKIRKELEKESIRITSISNFIK</sequence>
<keyword evidence="1" id="KW-0547">Nucleotide-binding</keyword>
<evidence type="ECO:0000313" key="2">
    <source>
        <dbReference type="EMBL" id="ADO82933.1"/>
    </source>
</evidence>